<evidence type="ECO:0000256" key="1">
    <source>
        <dbReference type="SAM" id="Coils"/>
    </source>
</evidence>
<evidence type="ECO:0000313" key="3">
    <source>
        <dbReference type="Proteomes" id="UP000320386"/>
    </source>
</evidence>
<dbReference type="EMBL" id="CP036280">
    <property type="protein sequence ID" value="QDU72804.1"/>
    <property type="molecule type" value="Genomic_DNA"/>
</dbReference>
<name>A0A518C0T3_9BACT</name>
<keyword evidence="3" id="KW-1185">Reference proteome</keyword>
<evidence type="ECO:0000313" key="2">
    <source>
        <dbReference type="EMBL" id="QDU72804.1"/>
    </source>
</evidence>
<sequence length="138" mass="15361">MDEVVHEGDGVVDERVLSLERERDALAERLSASEAAVGRLERRAALDALLADSEVVDLEAARLLTEAAVEQMDEADLAMAVEDLRRHRPYLFRCRGVDEGQGVMGEEPEGGPVEAARRARASGHRRDLLAYLRLRRSR</sequence>
<organism evidence="2 3">
    <name type="scientific">Mucisphaera calidilacus</name>
    <dbReference type="NCBI Taxonomy" id="2527982"/>
    <lineage>
        <taxon>Bacteria</taxon>
        <taxon>Pseudomonadati</taxon>
        <taxon>Planctomycetota</taxon>
        <taxon>Phycisphaerae</taxon>
        <taxon>Phycisphaerales</taxon>
        <taxon>Phycisphaeraceae</taxon>
        <taxon>Mucisphaera</taxon>
    </lineage>
</organism>
<reference evidence="2 3" key="1">
    <citation type="submission" date="2019-02" db="EMBL/GenBank/DDBJ databases">
        <title>Deep-cultivation of Planctomycetes and their phenomic and genomic characterization uncovers novel biology.</title>
        <authorList>
            <person name="Wiegand S."/>
            <person name="Jogler M."/>
            <person name="Boedeker C."/>
            <person name="Pinto D."/>
            <person name="Vollmers J."/>
            <person name="Rivas-Marin E."/>
            <person name="Kohn T."/>
            <person name="Peeters S.H."/>
            <person name="Heuer A."/>
            <person name="Rast P."/>
            <person name="Oberbeckmann S."/>
            <person name="Bunk B."/>
            <person name="Jeske O."/>
            <person name="Meyerdierks A."/>
            <person name="Storesund J.E."/>
            <person name="Kallscheuer N."/>
            <person name="Luecker S."/>
            <person name="Lage O.M."/>
            <person name="Pohl T."/>
            <person name="Merkel B.J."/>
            <person name="Hornburger P."/>
            <person name="Mueller R.-W."/>
            <person name="Bruemmer F."/>
            <person name="Labrenz M."/>
            <person name="Spormann A.M."/>
            <person name="Op den Camp H."/>
            <person name="Overmann J."/>
            <person name="Amann R."/>
            <person name="Jetten M.S.M."/>
            <person name="Mascher T."/>
            <person name="Medema M.H."/>
            <person name="Devos D.P."/>
            <person name="Kaster A.-K."/>
            <person name="Ovreas L."/>
            <person name="Rohde M."/>
            <person name="Galperin M.Y."/>
            <person name="Jogler C."/>
        </authorList>
    </citation>
    <scope>NUCLEOTIDE SEQUENCE [LARGE SCALE GENOMIC DNA]</scope>
    <source>
        <strain evidence="2 3">Pan265</strain>
    </source>
</reference>
<dbReference type="AlphaFoldDB" id="A0A518C0T3"/>
<dbReference type="Proteomes" id="UP000320386">
    <property type="component" value="Chromosome"/>
</dbReference>
<feature type="coiled-coil region" evidence="1">
    <location>
        <begin position="16"/>
        <end position="43"/>
    </location>
</feature>
<dbReference type="KEGG" id="mcad:Pan265_26780"/>
<proteinExistence type="predicted"/>
<dbReference type="RefSeq" id="WP_145446961.1">
    <property type="nucleotide sequence ID" value="NZ_CP036280.1"/>
</dbReference>
<accession>A0A518C0T3</accession>
<gene>
    <name evidence="2" type="ORF">Pan265_26780</name>
</gene>
<keyword evidence="1" id="KW-0175">Coiled coil</keyword>
<protein>
    <submittedName>
        <fullName evidence="2">Uncharacterized protein</fullName>
    </submittedName>
</protein>